<dbReference type="Pfam" id="PF09725">
    <property type="entry name" value="Fra10Ac1"/>
    <property type="match status" value="1"/>
</dbReference>
<gene>
    <name evidence="2" type="ORF">IV203_036158</name>
</gene>
<keyword evidence="3" id="KW-1185">Reference proteome</keyword>
<evidence type="ECO:0000313" key="2">
    <source>
        <dbReference type="EMBL" id="KAG7361058.1"/>
    </source>
</evidence>
<dbReference type="EMBL" id="JAGRRH010000013">
    <property type="protein sequence ID" value="KAG7361058.1"/>
    <property type="molecule type" value="Genomic_DNA"/>
</dbReference>
<protein>
    <submittedName>
        <fullName evidence="2">Folate-sensitive fragile site-like protein</fullName>
    </submittedName>
</protein>
<reference evidence="2" key="1">
    <citation type="journal article" date="2021" name="Sci. Rep.">
        <title>Diploid genomic architecture of Nitzschia inconspicua, an elite biomass production diatom.</title>
        <authorList>
            <person name="Oliver A."/>
            <person name="Podell S."/>
            <person name="Pinowska A."/>
            <person name="Traller J.C."/>
            <person name="Smith S.R."/>
            <person name="McClure R."/>
            <person name="Beliaev A."/>
            <person name="Bohutskyi P."/>
            <person name="Hill E.A."/>
            <person name="Rabines A."/>
            <person name="Zheng H."/>
            <person name="Allen L.Z."/>
            <person name="Kuo A."/>
            <person name="Grigoriev I.V."/>
            <person name="Allen A.E."/>
            <person name="Hazlebeck D."/>
            <person name="Allen E.E."/>
        </authorList>
    </citation>
    <scope>NUCLEOTIDE SEQUENCE</scope>
    <source>
        <strain evidence="2">Hildebrandi</strain>
    </source>
</reference>
<dbReference type="AlphaFoldDB" id="A0A9K3LFH5"/>
<feature type="region of interest" description="Disordered" evidence="1">
    <location>
        <begin position="186"/>
        <end position="227"/>
    </location>
</feature>
<organism evidence="2 3">
    <name type="scientific">Nitzschia inconspicua</name>
    <dbReference type="NCBI Taxonomy" id="303405"/>
    <lineage>
        <taxon>Eukaryota</taxon>
        <taxon>Sar</taxon>
        <taxon>Stramenopiles</taxon>
        <taxon>Ochrophyta</taxon>
        <taxon>Bacillariophyta</taxon>
        <taxon>Bacillariophyceae</taxon>
        <taxon>Bacillariophycidae</taxon>
        <taxon>Bacillariales</taxon>
        <taxon>Bacillariaceae</taxon>
        <taxon>Nitzschia</taxon>
    </lineage>
</organism>
<proteinExistence type="predicted"/>
<dbReference type="OrthoDB" id="197967at2759"/>
<reference evidence="2" key="2">
    <citation type="submission" date="2021-04" db="EMBL/GenBank/DDBJ databases">
        <authorList>
            <person name="Podell S."/>
        </authorList>
    </citation>
    <scope>NUCLEOTIDE SEQUENCE</scope>
    <source>
        <strain evidence="2">Hildebrandi</strain>
    </source>
</reference>
<dbReference type="InterPro" id="IPR019129">
    <property type="entry name" value="Folate-sensitive_fs_Fra10Ac1"/>
</dbReference>
<accession>A0A9K3LFH5</accession>
<feature type="compositionally biased region" description="Polar residues" evidence="1">
    <location>
        <begin position="8"/>
        <end position="20"/>
    </location>
</feature>
<name>A0A9K3LFH5_9STRA</name>
<comment type="caution">
    <text evidence="2">The sequence shown here is derived from an EMBL/GenBank/DDBJ whole genome shotgun (WGS) entry which is preliminary data.</text>
</comment>
<dbReference type="Proteomes" id="UP000693970">
    <property type="component" value="Unassembled WGS sequence"/>
</dbReference>
<sequence length="227" mass="26102">MTFQIIRQCSTMSKRQSSLKPSAPPKVKNVVSEADREALRESYSFLPPPSRPQELDHEAPKSTWQDRMVQSYHDNLYKEYALADLSRGPGQIGLRWRTRQEVVDGRGERTCGNKRCTKQQERNNGPLLTLEVPFAYQEHGVTKKELVKLRLCPACLPLVKPQKIEMLDSNKRPAVTEQLLKEKVVAPTSDVHSSLSSSSSERGRKRWKERAEERCCRKKRSRAEIDK</sequence>
<evidence type="ECO:0000313" key="3">
    <source>
        <dbReference type="Proteomes" id="UP000693970"/>
    </source>
</evidence>
<feature type="region of interest" description="Disordered" evidence="1">
    <location>
        <begin position="8"/>
        <end position="34"/>
    </location>
</feature>
<evidence type="ECO:0000256" key="1">
    <source>
        <dbReference type="SAM" id="MobiDB-lite"/>
    </source>
</evidence>